<evidence type="ECO:0000256" key="1">
    <source>
        <dbReference type="SAM" id="Phobius"/>
    </source>
</evidence>
<accession>A0A1X0SC20</accession>
<organism evidence="2 3">
    <name type="scientific">Rhizopus microsporus</name>
    <dbReference type="NCBI Taxonomy" id="58291"/>
    <lineage>
        <taxon>Eukaryota</taxon>
        <taxon>Fungi</taxon>
        <taxon>Fungi incertae sedis</taxon>
        <taxon>Mucoromycota</taxon>
        <taxon>Mucoromycotina</taxon>
        <taxon>Mucoromycetes</taxon>
        <taxon>Mucorales</taxon>
        <taxon>Mucorineae</taxon>
        <taxon>Rhizopodaceae</taxon>
        <taxon>Rhizopus</taxon>
    </lineage>
</organism>
<keyword evidence="1" id="KW-0812">Transmembrane</keyword>
<reference evidence="2 3" key="1">
    <citation type="journal article" date="2016" name="Proc. Natl. Acad. Sci. U.S.A.">
        <title>Lipid metabolic changes in an early divergent fungus govern the establishment of a mutualistic symbiosis with endobacteria.</title>
        <authorList>
            <person name="Lastovetsky O.A."/>
            <person name="Gaspar M.L."/>
            <person name="Mondo S.J."/>
            <person name="LaButti K.M."/>
            <person name="Sandor L."/>
            <person name="Grigoriev I.V."/>
            <person name="Henry S.A."/>
            <person name="Pawlowska T.E."/>
        </authorList>
    </citation>
    <scope>NUCLEOTIDE SEQUENCE [LARGE SCALE GENOMIC DNA]</scope>
    <source>
        <strain evidence="2 3">ATCC 11559</strain>
    </source>
</reference>
<proteinExistence type="predicted"/>
<sequence length="85" mass="10298">IPRTHQECSRCICWCFGWLPVGRPRQCPRHLTRILTRPHVIEYRQMHQRLLLRFSSWVLCYFFSISFLRVLEFPKDMLTLCGFIG</sequence>
<dbReference type="Proteomes" id="UP000242381">
    <property type="component" value="Unassembled WGS sequence"/>
</dbReference>
<evidence type="ECO:0000313" key="2">
    <source>
        <dbReference type="EMBL" id="ORE21813.1"/>
    </source>
</evidence>
<protein>
    <submittedName>
        <fullName evidence="2">Uncharacterized protein</fullName>
    </submittedName>
</protein>
<dbReference type="AlphaFoldDB" id="A0A1X0SC20"/>
<gene>
    <name evidence="2" type="ORF">BCV71DRAFT_273434</name>
</gene>
<feature type="transmembrane region" description="Helical" evidence="1">
    <location>
        <begin position="50"/>
        <end position="70"/>
    </location>
</feature>
<dbReference type="EMBL" id="KV921273">
    <property type="protein sequence ID" value="ORE21813.1"/>
    <property type="molecule type" value="Genomic_DNA"/>
</dbReference>
<feature type="non-terminal residue" evidence="2">
    <location>
        <position position="1"/>
    </location>
</feature>
<name>A0A1X0SC20_RHIZD</name>
<keyword evidence="1" id="KW-1133">Transmembrane helix</keyword>
<evidence type="ECO:0000313" key="3">
    <source>
        <dbReference type="Proteomes" id="UP000242381"/>
    </source>
</evidence>
<keyword evidence="1" id="KW-0472">Membrane</keyword>